<comment type="catalytic activity">
    <reaction evidence="1">
        <text>uridine(34) in tRNA + AH2 + O2 = 5-hydroxyuridine(34) in tRNA + A + H2O</text>
        <dbReference type="Rhea" id="RHEA:64224"/>
        <dbReference type="Rhea" id="RHEA-COMP:11727"/>
        <dbReference type="Rhea" id="RHEA-COMP:13381"/>
        <dbReference type="ChEBI" id="CHEBI:13193"/>
        <dbReference type="ChEBI" id="CHEBI:15377"/>
        <dbReference type="ChEBI" id="CHEBI:15379"/>
        <dbReference type="ChEBI" id="CHEBI:17499"/>
        <dbReference type="ChEBI" id="CHEBI:65315"/>
        <dbReference type="ChEBI" id="CHEBI:136877"/>
    </reaction>
</comment>
<protein>
    <recommendedName>
        <fullName evidence="1">tRNA uridine(34) hydroxylase</fullName>
        <ecNumber evidence="1">1.14.-.-</ecNumber>
    </recommendedName>
    <alternativeName>
        <fullName evidence="1">tRNA hydroxylation protein O</fullName>
    </alternativeName>
</protein>
<comment type="function">
    <text evidence="1">Catalyzes oxygen-dependent 5-hydroxyuridine (ho5U) modification at position 34 in tRNAs.</text>
</comment>
<dbReference type="Gene3D" id="3.30.70.100">
    <property type="match status" value="1"/>
</dbReference>
<gene>
    <name evidence="1" type="primary">trhO</name>
    <name evidence="3" type="ORF">ABID43_003228</name>
</gene>
<dbReference type="PROSITE" id="PS50206">
    <property type="entry name" value="RHODANESE_3"/>
    <property type="match status" value="1"/>
</dbReference>
<comment type="caution">
    <text evidence="3">The sequence shown here is derived from an EMBL/GenBank/DDBJ whole genome shotgun (WGS) entry which is preliminary data.</text>
</comment>
<evidence type="ECO:0000313" key="3">
    <source>
        <dbReference type="EMBL" id="MET3693677.1"/>
    </source>
</evidence>
<dbReference type="Proteomes" id="UP001549145">
    <property type="component" value="Unassembled WGS sequence"/>
</dbReference>
<reference evidence="3 4" key="1">
    <citation type="submission" date="2024-06" db="EMBL/GenBank/DDBJ databases">
        <title>Genomic Encyclopedia of Type Strains, Phase IV (KMG-IV): sequencing the most valuable type-strain genomes for metagenomic binning, comparative biology and taxonomic classification.</title>
        <authorList>
            <person name="Goeker M."/>
        </authorList>
    </citation>
    <scope>NUCLEOTIDE SEQUENCE [LARGE SCALE GENOMIC DNA]</scope>
    <source>
        <strain evidence="3 4">DSM 21331</strain>
    </source>
</reference>
<dbReference type="InterPro" id="IPR040503">
    <property type="entry name" value="TRHO_N"/>
</dbReference>
<dbReference type="Pfam" id="PF00581">
    <property type="entry name" value="Rhodanese"/>
    <property type="match status" value="1"/>
</dbReference>
<keyword evidence="1" id="KW-0560">Oxidoreductase</keyword>
<dbReference type="PANTHER" id="PTHR43268:SF3">
    <property type="entry name" value="RHODANESE-LIKE DOMAIN-CONTAINING PROTEIN 7-RELATED"/>
    <property type="match status" value="1"/>
</dbReference>
<dbReference type="Pfam" id="PF17773">
    <property type="entry name" value="UPF0176_N"/>
    <property type="match status" value="1"/>
</dbReference>
<evidence type="ECO:0000313" key="4">
    <source>
        <dbReference type="Proteomes" id="UP001549145"/>
    </source>
</evidence>
<dbReference type="RefSeq" id="WP_238276315.1">
    <property type="nucleotide sequence ID" value="NZ_BPQL01000015.1"/>
</dbReference>
<proteinExistence type="inferred from homology"/>
<organism evidence="3 4">
    <name type="scientific">Methylobacterium goesingense</name>
    <dbReference type="NCBI Taxonomy" id="243690"/>
    <lineage>
        <taxon>Bacteria</taxon>
        <taxon>Pseudomonadati</taxon>
        <taxon>Pseudomonadota</taxon>
        <taxon>Alphaproteobacteria</taxon>
        <taxon>Hyphomicrobiales</taxon>
        <taxon>Methylobacteriaceae</taxon>
        <taxon>Methylobacterium</taxon>
    </lineage>
</organism>
<keyword evidence="1" id="KW-0819">tRNA processing</keyword>
<dbReference type="Gene3D" id="3.40.250.10">
    <property type="entry name" value="Rhodanese-like domain"/>
    <property type="match status" value="1"/>
</dbReference>
<evidence type="ECO:0000259" key="2">
    <source>
        <dbReference type="PROSITE" id="PS50206"/>
    </source>
</evidence>
<dbReference type="InterPro" id="IPR036873">
    <property type="entry name" value="Rhodanese-like_dom_sf"/>
</dbReference>
<evidence type="ECO:0000256" key="1">
    <source>
        <dbReference type="HAMAP-Rule" id="MF_00469"/>
    </source>
</evidence>
<dbReference type="SMART" id="SM00450">
    <property type="entry name" value="RHOD"/>
    <property type="match status" value="1"/>
</dbReference>
<keyword evidence="4" id="KW-1185">Reference proteome</keyword>
<accession>A0ABV2L758</accession>
<dbReference type="SUPFAM" id="SSF52821">
    <property type="entry name" value="Rhodanese/Cell cycle control phosphatase"/>
    <property type="match status" value="1"/>
</dbReference>
<dbReference type="InterPro" id="IPR001763">
    <property type="entry name" value="Rhodanese-like_dom"/>
</dbReference>
<sequence>MPLTVAALYTFVALPDAEALRAPLEALCAELGLTGTLLLAREGLNGTVAGTPAAMDAFLAALRIGPLFGGRLAGLDCKLSQAEAPPFRHLKVRVKREIVTFDDGATDATAAGTPVPPEAWNALLDTPGLLLIDTRNAFEVALGSFPGAVDPGITRFSAFRAYADGLDPAAHATVAMFCTGGIRCEKAGAYMRARGFADVRHLEGGILRYLETVPEAENRWAGDCFVFDGRIALGPALVERPDHPPEALMSEPPMPEVPR</sequence>
<dbReference type="HAMAP" id="MF_00469">
    <property type="entry name" value="TrhO"/>
    <property type="match status" value="1"/>
</dbReference>
<comment type="similarity">
    <text evidence="1">Belongs to the TrhO family.</text>
</comment>
<dbReference type="EMBL" id="JBEPMM010000009">
    <property type="protein sequence ID" value="MET3693677.1"/>
    <property type="molecule type" value="Genomic_DNA"/>
</dbReference>
<dbReference type="InterPro" id="IPR020936">
    <property type="entry name" value="TrhO"/>
</dbReference>
<feature type="domain" description="Rhodanese" evidence="2">
    <location>
        <begin position="125"/>
        <end position="218"/>
    </location>
</feature>
<dbReference type="PANTHER" id="PTHR43268">
    <property type="entry name" value="THIOSULFATE SULFURTRANSFERASE/RHODANESE-LIKE DOMAIN-CONTAINING PROTEIN 2"/>
    <property type="match status" value="1"/>
</dbReference>
<dbReference type="EC" id="1.14.-.-" evidence="1"/>
<name>A0ABV2L758_9HYPH</name>